<dbReference type="Proteomes" id="UP000217790">
    <property type="component" value="Unassembled WGS sequence"/>
</dbReference>
<dbReference type="OrthoDB" id="3184377at2759"/>
<dbReference type="EMBL" id="KZ293661">
    <property type="protein sequence ID" value="PBK91433.1"/>
    <property type="molecule type" value="Genomic_DNA"/>
</dbReference>
<sequence length="172" mass="18859">MPPLDGLFTFFLNPKDATHHPSLLAATRTLHFIRDVSSSEAASLHGQKAKTPIIAGSICGGLMGIAWIIGFTIYFIKRSKKKKAKRAVEAGLAAPKVPKKPKEEEEPIVIPPDPAVIIGIRKPGEHAFPEREKSSELERLNPAHSRSDVAVVAQDRPLLRDEEREQARGSDC</sequence>
<proteinExistence type="predicted"/>
<accession>A0A2H3DT40</accession>
<feature type="compositionally biased region" description="Basic and acidic residues" evidence="1">
    <location>
        <begin position="157"/>
        <end position="172"/>
    </location>
</feature>
<evidence type="ECO:0000256" key="1">
    <source>
        <dbReference type="SAM" id="MobiDB-lite"/>
    </source>
</evidence>
<organism evidence="3 4">
    <name type="scientific">Armillaria gallica</name>
    <name type="common">Bulbous honey fungus</name>
    <name type="synonym">Armillaria bulbosa</name>
    <dbReference type="NCBI Taxonomy" id="47427"/>
    <lineage>
        <taxon>Eukaryota</taxon>
        <taxon>Fungi</taxon>
        <taxon>Dikarya</taxon>
        <taxon>Basidiomycota</taxon>
        <taxon>Agaricomycotina</taxon>
        <taxon>Agaricomycetes</taxon>
        <taxon>Agaricomycetidae</taxon>
        <taxon>Agaricales</taxon>
        <taxon>Marasmiineae</taxon>
        <taxon>Physalacriaceae</taxon>
        <taxon>Armillaria</taxon>
    </lineage>
</organism>
<feature type="region of interest" description="Disordered" evidence="1">
    <location>
        <begin position="87"/>
        <end position="108"/>
    </location>
</feature>
<feature type="transmembrane region" description="Helical" evidence="2">
    <location>
        <begin position="53"/>
        <end position="76"/>
    </location>
</feature>
<keyword evidence="4" id="KW-1185">Reference proteome</keyword>
<feature type="region of interest" description="Disordered" evidence="1">
    <location>
        <begin position="124"/>
        <end position="172"/>
    </location>
</feature>
<keyword evidence="2" id="KW-1133">Transmembrane helix</keyword>
<keyword evidence="2" id="KW-0812">Transmembrane</keyword>
<protein>
    <submittedName>
        <fullName evidence="3">Uncharacterized protein</fullName>
    </submittedName>
</protein>
<evidence type="ECO:0000313" key="3">
    <source>
        <dbReference type="EMBL" id="PBK91433.1"/>
    </source>
</evidence>
<keyword evidence="2" id="KW-0472">Membrane</keyword>
<gene>
    <name evidence="3" type="ORF">ARMGADRAFT_1166265</name>
</gene>
<dbReference type="InParanoid" id="A0A2H3DT40"/>
<evidence type="ECO:0000313" key="4">
    <source>
        <dbReference type="Proteomes" id="UP000217790"/>
    </source>
</evidence>
<name>A0A2H3DT40_ARMGA</name>
<dbReference type="AlphaFoldDB" id="A0A2H3DT40"/>
<feature type="compositionally biased region" description="Basic and acidic residues" evidence="1">
    <location>
        <begin position="124"/>
        <end position="147"/>
    </location>
</feature>
<evidence type="ECO:0000256" key="2">
    <source>
        <dbReference type="SAM" id="Phobius"/>
    </source>
</evidence>
<reference evidence="4" key="1">
    <citation type="journal article" date="2017" name="Nat. Ecol. Evol.">
        <title>Genome expansion and lineage-specific genetic innovations in the forest pathogenic fungi Armillaria.</title>
        <authorList>
            <person name="Sipos G."/>
            <person name="Prasanna A.N."/>
            <person name="Walter M.C."/>
            <person name="O'Connor E."/>
            <person name="Balint B."/>
            <person name="Krizsan K."/>
            <person name="Kiss B."/>
            <person name="Hess J."/>
            <person name="Varga T."/>
            <person name="Slot J."/>
            <person name="Riley R."/>
            <person name="Boka B."/>
            <person name="Rigling D."/>
            <person name="Barry K."/>
            <person name="Lee J."/>
            <person name="Mihaltcheva S."/>
            <person name="LaButti K."/>
            <person name="Lipzen A."/>
            <person name="Waldron R."/>
            <person name="Moloney N.M."/>
            <person name="Sperisen C."/>
            <person name="Kredics L."/>
            <person name="Vagvoelgyi C."/>
            <person name="Patrignani A."/>
            <person name="Fitzpatrick D."/>
            <person name="Nagy I."/>
            <person name="Doyle S."/>
            <person name="Anderson J.B."/>
            <person name="Grigoriev I.V."/>
            <person name="Gueldener U."/>
            <person name="Muensterkoetter M."/>
            <person name="Nagy L.G."/>
        </authorList>
    </citation>
    <scope>NUCLEOTIDE SEQUENCE [LARGE SCALE GENOMIC DNA]</scope>
    <source>
        <strain evidence="4">Ar21-2</strain>
    </source>
</reference>